<organism evidence="2 3">
    <name type="scientific">Pandoravirus salinus</name>
    <dbReference type="NCBI Taxonomy" id="1349410"/>
    <lineage>
        <taxon>Viruses</taxon>
        <taxon>Pandoravirus</taxon>
    </lineage>
</organism>
<dbReference type="RefSeq" id="YP_008438015.1">
    <property type="nucleotide sequence ID" value="NC_022098.1"/>
</dbReference>
<dbReference type="KEGG" id="vg:16606728"/>
<proteinExistence type="predicted"/>
<gene>
    <name evidence="2" type="ORF">psal_cds_872</name>
</gene>
<sequence>MSHDFLCSRCHRPLLCARALFLCFVGVRADMSTNTADCWRRQSERDTKGEKKREKKRRGESPAAVCSRNKKKGRPTAHQKSGTAPKKKAGVRKKIERARRKKPARPRIDALTQDTMNTKGWYSRRTVVAIRATSDAISVPRDARGPSPDRDDPLGAVAGHEGPPASGNTSPLDARRTALARKRPLSQSATMPSPTPKRTCDRSPPADVQQQKKQSLDEILAPNNNESVTDTTSPRAHSPSLVSAKHGGDDAAQDDGECDASRSADDTDNNDDHERTPQTDSGDDGSVDANNTYTDSTSGNQDDDDDGKAYCTIDRQDWRMCQRRSWSDDKDDASGSGEQEALGPDRRGTSVGPCHDARNTVDMRLLGGNTDSRIGARQGGDNDSSGTSRDTVDDDSNLDAQSDSDFDAQSDDSHNDVQSTEHEPTAADWQRSPAAAVAVGLRAEARRLERLCRVNEAVWRQTESALQGVRFAIKRLDRMAARGH</sequence>
<feature type="compositionally biased region" description="Basic residues" evidence="1">
    <location>
        <begin position="68"/>
        <end position="77"/>
    </location>
</feature>
<accession>S4VZK1</accession>
<keyword evidence="3" id="KW-1185">Reference proteome</keyword>
<evidence type="ECO:0000313" key="3">
    <source>
        <dbReference type="Proteomes" id="UP000204584"/>
    </source>
</evidence>
<dbReference type="Proteomes" id="UP000204584">
    <property type="component" value="Segment"/>
</dbReference>
<feature type="region of interest" description="Disordered" evidence="1">
    <location>
        <begin position="321"/>
        <end position="431"/>
    </location>
</feature>
<evidence type="ECO:0000256" key="1">
    <source>
        <dbReference type="SAM" id="MobiDB-lite"/>
    </source>
</evidence>
<feature type="region of interest" description="Disordered" evidence="1">
    <location>
        <begin position="138"/>
        <end position="309"/>
    </location>
</feature>
<feature type="compositionally biased region" description="Polar residues" evidence="1">
    <location>
        <begin position="288"/>
        <end position="300"/>
    </location>
</feature>
<feature type="region of interest" description="Disordered" evidence="1">
    <location>
        <begin position="42"/>
        <end position="112"/>
    </location>
</feature>
<feature type="compositionally biased region" description="Acidic residues" evidence="1">
    <location>
        <begin position="392"/>
        <end position="410"/>
    </location>
</feature>
<dbReference type="EMBL" id="KC977571">
    <property type="protein sequence ID" value="AGO84941.1"/>
    <property type="molecule type" value="Genomic_DNA"/>
</dbReference>
<feature type="compositionally biased region" description="Basic and acidic residues" evidence="1">
    <location>
        <begin position="411"/>
        <end position="425"/>
    </location>
</feature>
<name>S4VZK1_9VIRU</name>
<protein>
    <submittedName>
        <fullName evidence="2">TOP2c incomplete domain containing protein</fullName>
    </submittedName>
</protein>
<feature type="compositionally biased region" description="Polar residues" evidence="1">
    <location>
        <begin position="222"/>
        <end position="235"/>
    </location>
</feature>
<evidence type="ECO:0000313" key="2">
    <source>
        <dbReference type="EMBL" id="AGO84941.1"/>
    </source>
</evidence>
<feature type="compositionally biased region" description="Basic and acidic residues" evidence="1">
    <location>
        <begin position="141"/>
        <end position="153"/>
    </location>
</feature>
<feature type="compositionally biased region" description="Basic residues" evidence="1">
    <location>
        <begin position="85"/>
        <end position="105"/>
    </location>
</feature>
<dbReference type="GeneID" id="16606728"/>
<feature type="compositionally biased region" description="Basic and acidic residues" evidence="1">
    <location>
        <begin position="42"/>
        <end position="60"/>
    </location>
</feature>
<feature type="compositionally biased region" description="Basic and acidic residues" evidence="1">
    <location>
        <begin position="259"/>
        <end position="277"/>
    </location>
</feature>
<reference evidence="2 3" key="1">
    <citation type="journal article" date="2013" name="Science">
        <title>Pandoraviruses: amoeba viruses with genomes up to 2.5 Mb reaching that of parasitic eukaryotes.</title>
        <authorList>
            <person name="Philippe N."/>
            <person name="Legendre M."/>
            <person name="Doutre G."/>
            <person name="Coute Y."/>
            <person name="Poirot O."/>
            <person name="Lescot M."/>
            <person name="Arslan D."/>
            <person name="Seltzer V."/>
            <person name="Bertaux L."/>
            <person name="Bruley C."/>
            <person name="Garin J."/>
            <person name="Claverie J.M."/>
            <person name="Abergel C."/>
        </authorList>
    </citation>
    <scope>NUCLEOTIDE SEQUENCE [LARGE SCALE GENOMIC DNA]</scope>
</reference>